<gene>
    <name evidence="1" type="ORF">LEP1GSC081_3230</name>
</gene>
<sequence>MNEEKSLILLRGLPGAGKSRLAKLLSENGKYPVFSVDDYFTDSKTQEYNFDYKKNHLAYKHCEDCVRKEAERGTSKIFSDNTFTLSWEMEPYFQIASEFEYTIFVITVENYHNGKNVHSIDDESLKKMASKYKIRLLPEILSE</sequence>
<name>A0A0E2B397_9LEPT</name>
<proteinExistence type="predicted"/>
<dbReference type="PANTHER" id="PTHR13308:SF40">
    <property type="entry name" value="NEDD4-BINDING PROTEIN 2-LIKE 1"/>
    <property type="match status" value="1"/>
</dbReference>
<dbReference type="Gene3D" id="3.40.50.300">
    <property type="entry name" value="P-loop containing nucleotide triphosphate hydrolases"/>
    <property type="match status" value="1"/>
</dbReference>
<dbReference type="AlphaFoldDB" id="A0A0E2B397"/>
<organism evidence="1 2">
    <name type="scientific">Leptospira kirschneri str. H1</name>
    <dbReference type="NCBI Taxonomy" id="1049966"/>
    <lineage>
        <taxon>Bacteria</taxon>
        <taxon>Pseudomonadati</taxon>
        <taxon>Spirochaetota</taxon>
        <taxon>Spirochaetia</taxon>
        <taxon>Leptospirales</taxon>
        <taxon>Leptospiraceae</taxon>
        <taxon>Leptospira</taxon>
    </lineage>
</organism>
<dbReference type="GeneID" id="61142424"/>
<comment type="caution">
    <text evidence="1">The sequence shown here is derived from an EMBL/GenBank/DDBJ whole genome shotgun (WGS) entry which is preliminary data.</text>
</comment>
<dbReference type="PANTHER" id="PTHR13308">
    <property type="entry name" value="NEDD4-BINDING PROTEIN 2-LIKE 1"/>
    <property type="match status" value="1"/>
</dbReference>
<accession>A0A0E2B397</accession>
<dbReference type="SUPFAM" id="SSF52540">
    <property type="entry name" value="P-loop containing nucleoside triphosphate hydrolases"/>
    <property type="match status" value="1"/>
</dbReference>
<dbReference type="RefSeq" id="WP_001001361.1">
    <property type="nucleotide sequence ID" value="NZ_AHMY02000040.1"/>
</dbReference>
<evidence type="ECO:0000313" key="2">
    <source>
        <dbReference type="Proteomes" id="UP000006253"/>
    </source>
</evidence>
<dbReference type="Pfam" id="PF13671">
    <property type="entry name" value="AAA_33"/>
    <property type="match status" value="1"/>
</dbReference>
<reference evidence="1 2" key="1">
    <citation type="submission" date="2012-10" db="EMBL/GenBank/DDBJ databases">
        <authorList>
            <person name="Harkins D.M."/>
            <person name="Durkin A.S."/>
            <person name="Brinkac L.M."/>
            <person name="Selengut J.D."/>
            <person name="Sanka R."/>
            <person name="DePew J."/>
            <person name="Purushe J."/>
            <person name="Peacock S.J."/>
            <person name="Thaipadungpanit J."/>
            <person name="Wuthiekanun V.W."/>
            <person name="Day N.P."/>
            <person name="Vinetz J.M."/>
            <person name="Sutton G.G."/>
            <person name="Nelson W.C."/>
            <person name="Fouts D.E."/>
        </authorList>
    </citation>
    <scope>NUCLEOTIDE SEQUENCE [LARGE SCALE GENOMIC DNA]</scope>
    <source>
        <strain evidence="1 2">H1</strain>
    </source>
</reference>
<protein>
    <submittedName>
        <fullName evidence="1">AAA domain protein</fullName>
    </submittedName>
</protein>
<dbReference type="InterPro" id="IPR027417">
    <property type="entry name" value="P-loop_NTPase"/>
</dbReference>
<dbReference type="Proteomes" id="UP000006253">
    <property type="component" value="Unassembled WGS sequence"/>
</dbReference>
<evidence type="ECO:0000313" key="1">
    <source>
        <dbReference type="EMBL" id="EKO15625.1"/>
    </source>
</evidence>
<dbReference type="InterPro" id="IPR026302">
    <property type="entry name" value="NEDD4-bd_p2"/>
</dbReference>
<dbReference type="EMBL" id="AHMY02000040">
    <property type="protein sequence ID" value="EKO15625.1"/>
    <property type="molecule type" value="Genomic_DNA"/>
</dbReference>